<keyword evidence="5" id="KW-0720">Serine protease</keyword>
<evidence type="ECO:0000256" key="5">
    <source>
        <dbReference type="ARBA" id="ARBA00022825"/>
    </source>
</evidence>
<evidence type="ECO:0000256" key="3">
    <source>
        <dbReference type="ARBA" id="ARBA00022729"/>
    </source>
</evidence>
<comment type="similarity">
    <text evidence="1">Belongs to the peptidase S1B family.</text>
</comment>
<dbReference type="InterPro" id="IPR009003">
    <property type="entry name" value="Peptidase_S1_PA"/>
</dbReference>
<dbReference type="PANTHER" id="PTHR15462:SF8">
    <property type="entry name" value="SERINE PROTEASE"/>
    <property type="match status" value="1"/>
</dbReference>
<dbReference type="InterPro" id="IPR050966">
    <property type="entry name" value="Glutamyl_endopeptidase"/>
</dbReference>
<dbReference type="InterPro" id="IPR043504">
    <property type="entry name" value="Peptidase_S1_PA_chymotrypsin"/>
</dbReference>
<reference evidence="6" key="1">
    <citation type="submission" date="2015-08" db="EMBL/GenBank/DDBJ databases">
        <authorList>
            <person name="Babu N.S."/>
            <person name="Beckwith C.J."/>
            <person name="Beseler K.G."/>
            <person name="Brison A."/>
            <person name="Carone J.V."/>
            <person name="Caskin T.P."/>
            <person name="Diamond M."/>
            <person name="Durham M.E."/>
            <person name="Foxe J.M."/>
            <person name="Go M."/>
            <person name="Henderson B.A."/>
            <person name="Jones I.B."/>
            <person name="McGettigan J.A."/>
            <person name="Micheletti S.J."/>
            <person name="Nasrallah M.E."/>
            <person name="Ortiz D."/>
            <person name="Piller C.R."/>
            <person name="Privatt S.R."/>
            <person name="Schneider S.L."/>
            <person name="Sharp S."/>
            <person name="Smith T.C."/>
            <person name="Stanton J.D."/>
            <person name="Ullery H.E."/>
            <person name="Wilson R.J."/>
            <person name="Serrano M.G."/>
            <person name="Buck G."/>
            <person name="Lee V."/>
            <person name="Wang Y."/>
            <person name="Carvalho R."/>
            <person name="Voegtly L."/>
            <person name="Shi R."/>
            <person name="Duckworth R."/>
            <person name="Johnson A."/>
            <person name="Loviza R."/>
            <person name="Walstead R."/>
            <person name="Shah Z."/>
            <person name="Kiflezghi M."/>
            <person name="Wade K."/>
            <person name="Ball S.L."/>
            <person name="Bradley K.W."/>
            <person name="Asai D.J."/>
            <person name="Bowman C.A."/>
            <person name="Russell D.A."/>
            <person name="Pope W.H."/>
            <person name="Jacobs-Sera D."/>
            <person name="Hendrix R.W."/>
            <person name="Hatfull G.F."/>
        </authorList>
    </citation>
    <scope>NUCLEOTIDE SEQUENCE</scope>
</reference>
<evidence type="ECO:0000256" key="2">
    <source>
        <dbReference type="ARBA" id="ARBA00022670"/>
    </source>
</evidence>
<dbReference type="Pfam" id="PF13365">
    <property type="entry name" value="Trypsin_2"/>
    <property type="match status" value="1"/>
</dbReference>
<accession>A0A2P2C8Z5</accession>
<evidence type="ECO:0000313" key="6">
    <source>
        <dbReference type="EMBL" id="CUR58440.1"/>
    </source>
</evidence>
<evidence type="ECO:0000256" key="4">
    <source>
        <dbReference type="ARBA" id="ARBA00022801"/>
    </source>
</evidence>
<dbReference type="Gene3D" id="2.40.10.10">
    <property type="entry name" value="Trypsin-like serine proteases"/>
    <property type="match status" value="2"/>
</dbReference>
<keyword evidence="3" id="KW-0732">Signal</keyword>
<evidence type="ECO:0000256" key="1">
    <source>
        <dbReference type="ARBA" id="ARBA00008764"/>
    </source>
</evidence>
<keyword evidence="4 6" id="KW-0378">Hydrolase</keyword>
<gene>
    <name evidence="6" type="ORF">NOCA1140103</name>
</gene>
<dbReference type="AlphaFoldDB" id="A0A2P2C8Z5"/>
<sequence length="282" mass="30277">MRSPFAEAPTELLEHEVLLPDGRVRVNPTTQVPYRWVCSLDVTRGSTSYRGSGLLVGPRQVLTAAHNVYDAEGNRPDSLVVVPARNVGEQPFGRFEAVAFTASSRYITNPTPGTRFDVALVTLGADASAVRSRAIGGAALGHWGHATLGQGTNLRPMTAAFLTGKDVVVCGYPGDKCNGNRCDPTVGWRKGEQSNSMWSHFGPARFHAGAPGAVVYSADTAKGQSGSPVWIRFSDGTRSLVGVHVDRHLEYDATARRMALRGNKAVHLDTDVIALVRSWLGQ</sequence>
<dbReference type="SUPFAM" id="SSF50494">
    <property type="entry name" value="Trypsin-like serine proteases"/>
    <property type="match status" value="1"/>
</dbReference>
<dbReference type="PANTHER" id="PTHR15462">
    <property type="entry name" value="SERINE PROTEASE"/>
    <property type="match status" value="1"/>
</dbReference>
<keyword evidence="2" id="KW-0645">Protease</keyword>
<dbReference type="EC" id="3.4.21.19" evidence="6"/>
<dbReference type="GO" id="GO:0006508">
    <property type="term" value="P:proteolysis"/>
    <property type="evidence" value="ECO:0007669"/>
    <property type="project" value="UniProtKB-KW"/>
</dbReference>
<dbReference type="GO" id="GO:0008236">
    <property type="term" value="F:serine-type peptidase activity"/>
    <property type="evidence" value="ECO:0007669"/>
    <property type="project" value="UniProtKB-KW"/>
</dbReference>
<name>A0A2P2C8Z5_9ZZZZ</name>
<dbReference type="PRINTS" id="PR00839">
    <property type="entry name" value="V8PROTEASE"/>
</dbReference>
<dbReference type="InterPro" id="IPR008256">
    <property type="entry name" value="Peptidase_S1B"/>
</dbReference>
<organism evidence="6">
    <name type="scientific">metagenome</name>
    <dbReference type="NCBI Taxonomy" id="256318"/>
    <lineage>
        <taxon>unclassified sequences</taxon>
        <taxon>metagenomes</taxon>
    </lineage>
</organism>
<protein>
    <submittedName>
        <fullName evidence="6">Putative Glutamyl endopeptidase</fullName>
        <ecNumber evidence="6">3.4.21.19</ecNumber>
    </submittedName>
</protein>
<proteinExistence type="inferred from homology"/>
<dbReference type="EMBL" id="CZKB01000006">
    <property type="protein sequence ID" value="CUR58440.1"/>
    <property type="molecule type" value="Genomic_DNA"/>
</dbReference>